<evidence type="ECO:0000256" key="3">
    <source>
        <dbReference type="ARBA" id="ARBA00023125"/>
    </source>
</evidence>
<dbReference type="PANTHER" id="PTHR37698">
    <property type="entry name" value="PHOTOSYNTHETIC NDH SUBUNIT OF SUBCOMPLEX B 1, CHLOROPLASTIC"/>
    <property type="match status" value="1"/>
</dbReference>
<evidence type="ECO:0000313" key="9">
    <source>
        <dbReference type="Proteomes" id="UP000257109"/>
    </source>
</evidence>
<feature type="non-terminal residue" evidence="8">
    <location>
        <position position="1"/>
    </location>
</feature>
<dbReference type="GO" id="GO:0042742">
    <property type="term" value="P:defense response to bacterium"/>
    <property type="evidence" value="ECO:0007669"/>
    <property type="project" value="UniProtKB-ARBA"/>
</dbReference>
<evidence type="ECO:0000256" key="4">
    <source>
        <dbReference type="ARBA" id="ARBA00023163"/>
    </source>
</evidence>
<proteinExistence type="predicted"/>
<reference evidence="8" key="1">
    <citation type="submission" date="2018-05" db="EMBL/GenBank/DDBJ databases">
        <title>Draft genome of Mucuna pruriens seed.</title>
        <authorList>
            <person name="Nnadi N.E."/>
            <person name="Vos R."/>
            <person name="Hasami M.H."/>
            <person name="Devisetty U.K."/>
            <person name="Aguiy J.C."/>
        </authorList>
    </citation>
    <scope>NUCLEOTIDE SEQUENCE [LARGE SCALE GENOMIC DNA]</scope>
    <source>
        <strain evidence="8">JCA_2017</strain>
    </source>
</reference>
<evidence type="ECO:0000256" key="6">
    <source>
        <dbReference type="SAM" id="MobiDB-lite"/>
    </source>
</evidence>
<dbReference type="EMBL" id="QJKJ01001577">
    <property type="protein sequence ID" value="RDY06934.1"/>
    <property type="molecule type" value="Genomic_DNA"/>
</dbReference>
<dbReference type="InterPro" id="IPR036576">
    <property type="entry name" value="WRKY_dom_sf"/>
</dbReference>
<evidence type="ECO:0000256" key="5">
    <source>
        <dbReference type="ARBA" id="ARBA00023242"/>
    </source>
</evidence>
<keyword evidence="3" id="KW-0238">DNA-binding</keyword>
<evidence type="ECO:0000259" key="7">
    <source>
        <dbReference type="PROSITE" id="PS50811"/>
    </source>
</evidence>
<dbReference type="STRING" id="157652.A0A371HW49"/>
<feature type="compositionally biased region" description="Polar residues" evidence="6">
    <location>
        <begin position="235"/>
        <end position="246"/>
    </location>
</feature>
<dbReference type="FunFam" id="2.20.25.80:FF:000008">
    <property type="entry name" value="WRKY transcription factor 40"/>
    <property type="match status" value="1"/>
</dbReference>
<protein>
    <submittedName>
        <fullName evidence="8">Photosynthetic NDH subunit of subcomplex B 1, chloroplastic</fullName>
    </submittedName>
</protein>
<accession>A0A371HW49</accession>
<dbReference type="AlphaFoldDB" id="A0A371HW49"/>
<dbReference type="GO" id="GO:0009751">
    <property type="term" value="P:response to salicylic acid"/>
    <property type="evidence" value="ECO:0007669"/>
    <property type="project" value="UniProtKB-ARBA"/>
</dbReference>
<comment type="subcellular location">
    <subcellularLocation>
        <location evidence="1">Nucleus</location>
    </subcellularLocation>
</comment>
<keyword evidence="2" id="KW-0805">Transcription regulation</keyword>
<dbReference type="GO" id="GO:0031347">
    <property type="term" value="P:regulation of defense response"/>
    <property type="evidence" value="ECO:0007669"/>
    <property type="project" value="UniProtKB-ARBA"/>
</dbReference>
<name>A0A371HW49_MUCPR</name>
<dbReference type="Proteomes" id="UP000257109">
    <property type="component" value="Unassembled WGS sequence"/>
</dbReference>
<dbReference type="GO" id="GO:0043565">
    <property type="term" value="F:sequence-specific DNA binding"/>
    <property type="evidence" value="ECO:0007669"/>
    <property type="project" value="InterPro"/>
</dbReference>
<dbReference type="PANTHER" id="PTHR37698:SF1">
    <property type="entry name" value="PHOTOSYNTHETIC NDH SUBUNIT OF SUBCOMPLEX B 1, CHLOROPLASTIC"/>
    <property type="match status" value="1"/>
</dbReference>
<sequence length="886" mass="98893">MKNTICNVVILFRNSFKVNVVVHARSLIKQVGYYFSFHGVSLLNLSSSGAAHLYIYALSPLEFLKVSAFISLQHSKLENNKWVGLDFSCSFCRLFEVMDCSSWINTSLDLNINPRIVNEQVPKEVESKLFSLGMTKFNMEEEIVVHISLMRGFWLRLNEWMLNLVAFQSTSELEEELKRVTAENKKLAEMLSVVCENYNTLRSHLMEYMNKNREKEISPTSKKRKSESSNNNSNCLMGTNNGSESSSTDEESCKKPREETIKAKISRLYVRTEPSDTTLIVKDGYQWRKYGQKVTRDNPCPRAYFKCSFAPSCPVKKKVQRSVDDQSLLVATYEGEHNHPQLSQMEATSGSGRSVTLGACSPSLISSTPTLVTLDLTKSKGSNASKITKPKADSAKVPQVLVEQMATSLTTDPNFRAALVAAISGRFSMAAAYNIVASPKTLSPLLRNRPSIPSCSHVSLLHYSSRRCNVEVKAKKKNPWLDPFDYEDDPDMEYGSLYANGMQEEDPRPPDDPDNPYGFLKFPAGYAVEVASLALKVRGDVRRCCCLISGGVYENLLFFPAIQLMKNRYPGVQIDVVASDRGKQTYELNKNVRWANAYDLEDDFPDPAEYTDMVGLLKNRYYDMVLSTKLAGLGHAAFLFMTTARDRVSYVYPNVNAAGAGLLLSETFVPDGLNLSDGGFNMYHEMVDWLGRPFREVPRQEVPPLRVAISKKLKEVVEKKYEKAGARKGKYVVIHGIKSDSKASMQSSGDPDSLLPIEVWAEIAYAIREVTPLFVIPHEKERENVEEFFGEDASIVFITTPGQMAALINDSAGVIATNTAAVQLANAREKPCIALFSSEEKGNKFVPQAEEKKCIIISSKTGKLIDIDVEAVKNAVQTFNLSPALV</sequence>
<dbReference type="SMART" id="SM00774">
    <property type="entry name" value="WRKY"/>
    <property type="match status" value="1"/>
</dbReference>
<dbReference type="PROSITE" id="PS50811">
    <property type="entry name" value="WRKY"/>
    <property type="match status" value="1"/>
</dbReference>
<dbReference type="GO" id="GO:0050832">
    <property type="term" value="P:defense response to fungus"/>
    <property type="evidence" value="ECO:0007669"/>
    <property type="project" value="UniProtKB-ARBA"/>
</dbReference>
<dbReference type="SUPFAM" id="SSF53756">
    <property type="entry name" value="UDP-Glycosyltransferase/glycogen phosphorylase"/>
    <property type="match status" value="1"/>
</dbReference>
<dbReference type="GO" id="GO:0002237">
    <property type="term" value="P:response to molecule of bacterial origin"/>
    <property type="evidence" value="ECO:0007669"/>
    <property type="project" value="UniProtKB-ARBA"/>
</dbReference>
<dbReference type="Pfam" id="PF03106">
    <property type="entry name" value="WRKY"/>
    <property type="match status" value="1"/>
</dbReference>
<dbReference type="GO" id="GO:0009507">
    <property type="term" value="C:chloroplast"/>
    <property type="evidence" value="ECO:0007669"/>
    <property type="project" value="InterPro"/>
</dbReference>
<gene>
    <name evidence="8" type="primary">PNSB1</name>
    <name evidence="8" type="ORF">CR513_09007</name>
</gene>
<evidence type="ECO:0000313" key="8">
    <source>
        <dbReference type="EMBL" id="RDY06934.1"/>
    </source>
</evidence>
<dbReference type="GO" id="GO:0010598">
    <property type="term" value="C:NAD(P)H dehydrogenase complex (plastoquinone)"/>
    <property type="evidence" value="ECO:0007669"/>
    <property type="project" value="InterPro"/>
</dbReference>
<dbReference type="OrthoDB" id="1932779at2759"/>
<organism evidence="8 9">
    <name type="scientific">Mucuna pruriens</name>
    <name type="common">Velvet bean</name>
    <name type="synonym">Dolichos pruriens</name>
    <dbReference type="NCBI Taxonomy" id="157652"/>
    <lineage>
        <taxon>Eukaryota</taxon>
        <taxon>Viridiplantae</taxon>
        <taxon>Streptophyta</taxon>
        <taxon>Embryophyta</taxon>
        <taxon>Tracheophyta</taxon>
        <taxon>Spermatophyta</taxon>
        <taxon>Magnoliopsida</taxon>
        <taxon>eudicotyledons</taxon>
        <taxon>Gunneridae</taxon>
        <taxon>Pentapetalae</taxon>
        <taxon>rosids</taxon>
        <taxon>fabids</taxon>
        <taxon>Fabales</taxon>
        <taxon>Fabaceae</taxon>
        <taxon>Papilionoideae</taxon>
        <taxon>50 kb inversion clade</taxon>
        <taxon>NPAAA clade</taxon>
        <taxon>indigoferoid/millettioid clade</taxon>
        <taxon>Phaseoleae</taxon>
        <taxon>Mucuna</taxon>
    </lineage>
</organism>
<comment type="caution">
    <text evidence="8">The sequence shown here is derived from an EMBL/GenBank/DDBJ whole genome shotgun (WGS) entry which is preliminary data.</text>
</comment>
<dbReference type="Gene3D" id="2.20.25.80">
    <property type="entry name" value="WRKY domain"/>
    <property type="match status" value="1"/>
</dbReference>
<dbReference type="GO" id="GO:0009773">
    <property type="term" value="P:photosynthetic electron transport in photosystem I"/>
    <property type="evidence" value="ECO:0007669"/>
    <property type="project" value="InterPro"/>
</dbReference>
<keyword evidence="9" id="KW-1185">Reference proteome</keyword>
<keyword evidence="4" id="KW-0804">Transcription</keyword>
<dbReference type="Gene3D" id="3.40.50.2000">
    <property type="entry name" value="Glycogen Phosphorylase B"/>
    <property type="match status" value="2"/>
</dbReference>
<feature type="region of interest" description="Disordered" evidence="6">
    <location>
        <begin position="210"/>
        <end position="257"/>
    </location>
</feature>
<evidence type="ECO:0000256" key="1">
    <source>
        <dbReference type="ARBA" id="ARBA00004123"/>
    </source>
</evidence>
<feature type="domain" description="WRKY" evidence="7">
    <location>
        <begin position="276"/>
        <end position="342"/>
    </location>
</feature>
<dbReference type="GO" id="GO:0003700">
    <property type="term" value="F:DNA-binding transcription factor activity"/>
    <property type="evidence" value="ECO:0007669"/>
    <property type="project" value="InterPro"/>
</dbReference>
<keyword evidence="5" id="KW-0539">Nucleus</keyword>
<dbReference type="InterPro" id="IPR003657">
    <property type="entry name" value="WRKY_dom"/>
</dbReference>
<dbReference type="SUPFAM" id="SSF118290">
    <property type="entry name" value="WRKY DNA-binding domain"/>
    <property type="match status" value="1"/>
</dbReference>
<dbReference type="InterPro" id="IPR044983">
    <property type="entry name" value="PNSB1"/>
</dbReference>
<dbReference type="GO" id="GO:0005634">
    <property type="term" value="C:nucleus"/>
    <property type="evidence" value="ECO:0007669"/>
    <property type="project" value="UniProtKB-SubCell"/>
</dbReference>
<evidence type="ECO:0000256" key="2">
    <source>
        <dbReference type="ARBA" id="ARBA00023015"/>
    </source>
</evidence>